<evidence type="ECO:0000256" key="6">
    <source>
        <dbReference type="ARBA" id="ARBA00022723"/>
    </source>
</evidence>
<dbReference type="PROSITE" id="PS50217">
    <property type="entry name" value="BZIP"/>
    <property type="match status" value="1"/>
</dbReference>
<dbReference type="PANTHER" id="PTHR24208:SF127">
    <property type="entry name" value="LIM_HOMEOBOX PROTEIN AWH"/>
    <property type="match status" value="1"/>
</dbReference>
<feature type="domain" description="BZIP" evidence="25">
    <location>
        <begin position="171"/>
        <end position="234"/>
    </location>
</feature>
<dbReference type="Gene3D" id="1.10.472.80">
    <property type="entry name" value="Ypt/Rab-GAP domain of gyp1p, domain 3"/>
    <property type="match status" value="1"/>
</dbReference>
<dbReference type="SUPFAM" id="SSF47923">
    <property type="entry name" value="Ypt/Rab-GAP domain of gyp1p"/>
    <property type="match status" value="2"/>
</dbReference>
<dbReference type="AlphaFoldDB" id="A0A0V1B860"/>
<dbReference type="SMART" id="SM00338">
    <property type="entry name" value="BRLZ"/>
    <property type="match status" value="1"/>
</dbReference>
<evidence type="ECO:0000259" key="23">
    <source>
        <dbReference type="PROSITE" id="PS50071"/>
    </source>
</evidence>
<keyword evidence="27" id="KW-1185">Reference proteome</keyword>
<evidence type="ECO:0000256" key="2">
    <source>
        <dbReference type="ARBA" id="ARBA00004370"/>
    </source>
</evidence>
<evidence type="ECO:0000259" key="22">
    <source>
        <dbReference type="PROSITE" id="PS50023"/>
    </source>
</evidence>
<dbReference type="GO" id="GO:0045664">
    <property type="term" value="P:regulation of neuron differentiation"/>
    <property type="evidence" value="ECO:0007669"/>
    <property type="project" value="UniProtKB-ARBA"/>
</dbReference>
<comment type="subunit">
    <text evidence="15">Interacts with RAB1A and RAB10; in a GTP-dependent manner.</text>
</comment>
<dbReference type="InterPro" id="IPR000195">
    <property type="entry name" value="Rab-GAP-TBC_dom"/>
</dbReference>
<evidence type="ECO:0000256" key="13">
    <source>
        <dbReference type="ARBA" id="ARBA00023242"/>
    </source>
</evidence>
<sequence>MEMLDDIDLNWTLESDSSNFRLLSFAEFAKDSTSSTPQDSFNFNTVNSFFTDSDDSGVNFGDNDQSPFSLPHEIRGLRTPEPACDSNNVLSFESNSNQHRHSTTDLFAENLNGHAAEPSLQSAGNVYTPTNSVIVLATAYPPSNNQTKRYLPLKPKSESPSVLPVDSSSSMSKVEQNKMRNRESSRQFRLRRKDYVTSLEAKISKLENENLLLKRENDALKSTVSNLLFEMENLKLELASRLESTSTVTINESPKRRKDAVFVAVLLLMFTFNLSPAYFSSFTGKNTGAFDEQLQLHLISSRLSDANLKKRSHGNFPDRVNRTKREILNQGEETASSYPCKSDSYLNKTETFRLTMELNRWANRHQYNKKSDKKQSAKSRVQRAKSRVKNRSTDAIFAFQHDKKSLKLKKMFSNGKMNWNYLKAVDWSHVLSALNRRNDTFYVVSLFKDYFVVPAASYNRTTRPRISLLAPFMPFDDSVPVSFENIAMLQIECEVMNTQLLNLRDLFSKSALPTQLYSQAKNNNSLAPPSDLLNGEQPKENISQSAFVIGIPDESELRPICWRLLLNYLPIEKVKWPEYLKNQRKLYADLVEDIVIKWNSILDTDEHSCDHPLSAEPNSVWSQYFRDNEVLVQINKDVRRLCPEMSFFQKITQYPCQAIVKNGALALSQRVLTSTLRAEHLRNHRSGANNLVEDCSKRGNDDYFTIDKGKETHWQVVERILFIYSKLNPGVKYVQGMNEIVGPIYFVFASDSQWQEHAEADTFFCFQNLMSEIKDNFIKTLDSSNVGIDHQMRALYSLLQRVDPVLHQAMTEVQQLCPQYFAFRWLSLLLSQEFLLPDVIRLWDTLFADCRRFEFLLYVCLAMLILVRNDILTNEFSVNVRMLQNYPPIDIVSVIKLASEIRAGNWTSYTSSYDGRSSSMCTRKIEFATTRIQGYEKRRIPICAALFFIAFYFVSFGKTVNPQKEQHHIGHKMMKLTEEICSGCGNLIYDRYLLQVNQQFWHVNCLRCSSCTALLDKLPSCYLKEDKVFCKMCYQRQFSVKCDRCNQVIQSNHWVRRARQYVYHLACFACDSCQRQLSTGEEFALQDSRVLCKQHYMELLEGDNGKVHHKQKTKRVRTTFTEEQLQILQANFQIDSNPDGQDLERIAQGTGLSKRVTQVWFQNSRARQKKCQGVKVKSNSSHPNQSSQDSYDESSPSGPVSEPVTSHSIRSSPSQEDFSDLQYITDANEANVSMETDHIHMNAMFDSIDSVSSSVTNSPC</sequence>
<evidence type="ECO:0000256" key="21">
    <source>
        <dbReference type="SAM" id="MobiDB-lite"/>
    </source>
</evidence>
<dbReference type="SUPFAM" id="SSF57959">
    <property type="entry name" value="Leucine zipper domain"/>
    <property type="match status" value="1"/>
</dbReference>
<evidence type="ECO:0000256" key="18">
    <source>
        <dbReference type="PROSITE-ProRule" id="PRU00125"/>
    </source>
</evidence>
<evidence type="ECO:0000256" key="8">
    <source>
        <dbReference type="ARBA" id="ARBA00022833"/>
    </source>
</evidence>
<dbReference type="GO" id="GO:0000977">
    <property type="term" value="F:RNA polymerase II transcription regulatory region sequence-specific DNA binding"/>
    <property type="evidence" value="ECO:0007669"/>
    <property type="project" value="UniProtKB-ARBA"/>
</dbReference>
<evidence type="ECO:0000256" key="15">
    <source>
        <dbReference type="ARBA" id="ARBA00064536"/>
    </source>
</evidence>
<comment type="subcellular location">
    <subcellularLocation>
        <location evidence="3">Cytoplasm</location>
    </subcellularLocation>
    <subcellularLocation>
        <location evidence="2">Membrane</location>
    </subcellularLocation>
    <subcellularLocation>
        <location evidence="1 17 19">Nucleus</location>
    </subcellularLocation>
</comment>
<evidence type="ECO:0000256" key="20">
    <source>
        <dbReference type="SAM" id="Coils"/>
    </source>
</evidence>
<dbReference type="Gene3D" id="1.10.8.270">
    <property type="entry name" value="putative rabgap domain of human tbc1 domain family member 14 like domains"/>
    <property type="match status" value="1"/>
</dbReference>
<dbReference type="InterPro" id="IPR035969">
    <property type="entry name" value="Rab-GAP_TBC_sf"/>
</dbReference>
<feature type="DNA-binding region" description="Homeobox" evidence="17">
    <location>
        <begin position="1113"/>
        <end position="1172"/>
    </location>
</feature>
<dbReference type="InterPro" id="IPR050453">
    <property type="entry name" value="LIM_Homeobox_TF"/>
</dbReference>
<dbReference type="InterPro" id="IPR001356">
    <property type="entry name" value="HD"/>
</dbReference>
<gene>
    <name evidence="26" type="primary">Tbc1d13</name>
    <name evidence="26" type="ORF">T01_13635</name>
</gene>
<dbReference type="Pfam" id="PF00046">
    <property type="entry name" value="Homeodomain"/>
    <property type="match status" value="1"/>
</dbReference>
<dbReference type="SMART" id="SM00389">
    <property type="entry name" value="HOX"/>
    <property type="match status" value="1"/>
</dbReference>
<feature type="compositionally biased region" description="Basic residues" evidence="21">
    <location>
        <begin position="376"/>
        <end position="385"/>
    </location>
</feature>
<feature type="compositionally biased region" description="Low complexity" evidence="21">
    <location>
        <begin position="158"/>
        <end position="172"/>
    </location>
</feature>
<dbReference type="PROSITE" id="PS50071">
    <property type="entry name" value="HOMEOBOX_2"/>
    <property type="match status" value="1"/>
</dbReference>
<dbReference type="GO" id="GO:0005737">
    <property type="term" value="C:cytoplasm"/>
    <property type="evidence" value="ECO:0007669"/>
    <property type="project" value="UniProtKB-SubCell"/>
</dbReference>
<dbReference type="CDD" id="cd14690">
    <property type="entry name" value="bZIP_CREB1"/>
    <property type="match status" value="1"/>
</dbReference>
<dbReference type="InterPro" id="IPR004827">
    <property type="entry name" value="bZIP"/>
</dbReference>
<dbReference type="FunFam" id="1.10.8.270:FF:000019">
    <property type="entry name" value="TBC1 domain family member 13"/>
    <property type="match status" value="1"/>
</dbReference>
<feature type="coiled-coil region" evidence="20">
    <location>
        <begin position="196"/>
        <end position="237"/>
    </location>
</feature>
<accession>A0A0V1B860</accession>
<dbReference type="Pfam" id="PF00412">
    <property type="entry name" value="LIM"/>
    <property type="match status" value="2"/>
</dbReference>
<dbReference type="CDD" id="cd00086">
    <property type="entry name" value="homeodomain"/>
    <property type="match status" value="1"/>
</dbReference>
<evidence type="ECO:0000256" key="7">
    <source>
        <dbReference type="ARBA" id="ARBA00022737"/>
    </source>
</evidence>
<evidence type="ECO:0000256" key="5">
    <source>
        <dbReference type="ARBA" id="ARBA00022490"/>
    </source>
</evidence>
<dbReference type="InterPro" id="IPR001781">
    <property type="entry name" value="Znf_LIM"/>
</dbReference>
<comment type="function">
    <text evidence="14">Acts as a GTPase-activating protein for RAB35. Together with RAB35 may be involved in regulation of insulin-induced glucose transporter SLC2A4/GLUT4 translocation to the plasma membrane in adipocytes.</text>
</comment>
<dbReference type="GO" id="GO:0005096">
    <property type="term" value="F:GTPase activator activity"/>
    <property type="evidence" value="ECO:0007669"/>
    <property type="project" value="UniProtKB-KW"/>
</dbReference>
<organism evidence="26 27">
    <name type="scientific">Trichinella spiralis</name>
    <name type="common">Trichina worm</name>
    <dbReference type="NCBI Taxonomy" id="6334"/>
    <lineage>
        <taxon>Eukaryota</taxon>
        <taxon>Metazoa</taxon>
        <taxon>Ecdysozoa</taxon>
        <taxon>Nematoda</taxon>
        <taxon>Enoplea</taxon>
        <taxon>Dorylaimia</taxon>
        <taxon>Trichinellida</taxon>
        <taxon>Trichinellidae</taxon>
        <taxon>Trichinella</taxon>
    </lineage>
</organism>
<dbReference type="GO" id="GO:0046872">
    <property type="term" value="F:metal ion binding"/>
    <property type="evidence" value="ECO:0007669"/>
    <property type="project" value="UniProtKB-KW"/>
</dbReference>
<keyword evidence="5" id="KW-0963">Cytoplasm</keyword>
<dbReference type="SUPFAM" id="SSF46689">
    <property type="entry name" value="Homeodomain-like"/>
    <property type="match status" value="1"/>
</dbReference>
<dbReference type="STRING" id="6334.A0A0V1B860"/>
<evidence type="ECO:0000313" key="27">
    <source>
        <dbReference type="Proteomes" id="UP000054776"/>
    </source>
</evidence>
<evidence type="ECO:0000256" key="4">
    <source>
        <dbReference type="ARBA" id="ARBA00022468"/>
    </source>
</evidence>
<proteinExistence type="predicted"/>
<feature type="region of interest" description="Disordered" evidence="21">
    <location>
        <begin position="1170"/>
        <end position="1220"/>
    </location>
</feature>
<dbReference type="InterPro" id="IPR009057">
    <property type="entry name" value="Homeodomain-like_sf"/>
</dbReference>
<dbReference type="EMBL" id="JYDH01000090">
    <property type="protein sequence ID" value="KRY32924.1"/>
    <property type="molecule type" value="Genomic_DNA"/>
</dbReference>
<feature type="domain" description="LIM zinc-binding" evidence="22">
    <location>
        <begin position="1041"/>
        <end position="1102"/>
    </location>
</feature>
<feature type="domain" description="Rab-GAP TBC" evidence="24">
    <location>
        <begin position="552"/>
        <end position="850"/>
    </location>
</feature>
<feature type="domain" description="Homeobox" evidence="23">
    <location>
        <begin position="1111"/>
        <end position="1171"/>
    </location>
</feature>
<feature type="compositionally biased region" description="Polar residues" evidence="21">
    <location>
        <begin position="1207"/>
        <end position="1216"/>
    </location>
</feature>
<dbReference type="FunFam" id="1.10.472.80:FF:000009">
    <property type="entry name" value="TBC1 domain family member 13"/>
    <property type="match status" value="1"/>
</dbReference>
<evidence type="ECO:0000256" key="19">
    <source>
        <dbReference type="RuleBase" id="RU000682"/>
    </source>
</evidence>
<dbReference type="GO" id="GO:0000981">
    <property type="term" value="F:DNA-binding transcription factor activity, RNA polymerase II-specific"/>
    <property type="evidence" value="ECO:0007669"/>
    <property type="project" value="TreeGrafter"/>
</dbReference>
<dbReference type="FunFam" id="1.10.10.60:FF:000027">
    <property type="entry name" value="LIM/homeobox protein Lhx9"/>
    <property type="match status" value="1"/>
</dbReference>
<dbReference type="PROSITE" id="PS50023">
    <property type="entry name" value="LIM_DOMAIN_2"/>
    <property type="match status" value="2"/>
</dbReference>
<dbReference type="GO" id="GO:0030182">
    <property type="term" value="P:neuron differentiation"/>
    <property type="evidence" value="ECO:0007669"/>
    <property type="project" value="UniProtKB-ARBA"/>
</dbReference>
<feature type="region of interest" description="Disordered" evidence="21">
    <location>
        <begin position="365"/>
        <end position="385"/>
    </location>
</feature>
<evidence type="ECO:0000256" key="3">
    <source>
        <dbReference type="ARBA" id="ARBA00004496"/>
    </source>
</evidence>
<dbReference type="OrthoDB" id="10263206at2759"/>
<keyword evidence="7" id="KW-0677">Repeat</keyword>
<evidence type="ECO:0000256" key="9">
    <source>
        <dbReference type="ARBA" id="ARBA00023038"/>
    </source>
</evidence>
<name>A0A0V1B860_TRISP</name>
<evidence type="ECO:0000256" key="11">
    <source>
        <dbReference type="ARBA" id="ARBA00023136"/>
    </source>
</evidence>
<dbReference type="GO" id="GO:0045944">
    <property type="term" value="P:positive regulation of transcription by RNA polymerase II"/>
    <property type="evidence" value="ECO:0007669"/>
    <property type="project" value="UniProtKB-ARBA"/>
</dbReference>
<evidence type="ECO:0000256" key="17">
    <source>
        <dbReference type="PROSITE-ProRule" id="PRU00108"/>
    </source>
</evidence>
<dbReference type="Pfam" id="PF00566">
    <property type="entry name" value="RabGAP-TBC"/>
    <property type="match status" value="1"/>
</dbReference>
<feature type="region of interest" description="Disordered" evidence="21">
    <location>
        <begin position="144"/>
        <end position="186"/>
    </location>
</feature>
<evidence type="ECO:0000256" key="16">
    <source>
        <dbReference type="ARBA" id="ARBA00067477"/>
    </source>
</evidence>
<keyword evidence="20" id="KW-0175">Coiled coil</keyword>
<dbReference type="PANTHER" id="PTHR24208">
    <property type="entry name" value="LIM/HOMEOBOX PROTEIN LHX"/>
    <property type="match status" value="1"/>
</dbReference>
<dbReference type="SMART" id="SM00132">
    <property type="entry name" value="LIM"/>
    <property type="match status" value="2"/>
</dbReference>
<dbReference type="GO" id="GO:0005634">
    <property type="term" value="C:nucleus"/>
    <property type="evidence" value="ECO:0007669"/>
    <property type="project" value="UniProtKB-SubCell"/>
</dbReference>
<dbReference type="Gene3D" id="1.10.10.60">
    <property type="entry name" value="Homeodomain-like"/>
    <property type="match status" value="1"/>
</dbReference>
<keyword evidence="8 18" id="KW-0862">Zinc</keyword>
<feature type="compositionally biased region" description="Low complexity" evidence="21">
    <location>
        <begin position="1185"/>
        <end position="1206"/>
    </location>
</feature>
<dbReference type="PROSITE" id="PS00036">
    <property type="entry name" value="BZIP_BASIC"/>
    <property type="match status" value="1"/>
</dbReference>
<keyword evidence="12 17" id="KW-0371">Homeobox</keyword>
<dbReference type="Pfam" id="PF00170">
    <property type="entry name" value="bZIP_1"/>
    <property type="match status" value="1"/>
</dbReference>
<reference evidence="26 27" key="1">
    <citation type="submission" date="2015-01" db="EMBL/GenBank/DDBJ databases">
        <title>Evolution of Trichinella species and genotypes.</title>
        <authorList>
            <person name="Korhonen P.K."/>
            <person name="Edoardo P."/>
            <person name="Giuseppe L.R."/>
            <person name="Gasser R.B."/>
        </authorList>
    </citation>
    <scope>NUCLEOTIDE SEQUENCE [LARGE SCALE GENOMIC DNA]</scope>
    <source>
        <strain evidence="26">ISS3</strain>
    </source>
</reference>
<keyword evidence="10 17" id="KW-0238">DNA-binding</keyword>
<evidence type="ECO:0000313" key="26">
    <source>
        <dbReference type="EMBL" id="KRY32924.1"/>
    </source>
</evidence>
<dbReference type="CDD" id="cd09379">
    <property type="entry name" value="LIM2_AWH"/>
    <property type="match status" value="1"/>
</dbReference>
<dbReference type="InterPro" id="IPR046347">
    <property type="entry name" value="bZIP_sf"/>
</dbReference>
<evidence type="ECO:0000256" key="1">
    <source>
        <dbReference type="ARBA" id="ARBA00004123"/>
    </source>
</evidence>
<evidence type="ECO:0000259" key="25">
    <source>
        <dbReference type="PROSITE" id="PS50217"/>
    </source>
</evidence>
<feature type="compositionally biased region" description="Basic and acidic residues" evidence="21">
    <location>
        <begin position="175"/>
        <end position="186"/>
    </location>
</feature>
<evidence type="ECO:0000256" key="12">
    <source>
        <dbReference type="ARBA" id="ARBA00023155"/>
    </source>
</evidence>
<evidence type="ECO:0000259" key="24">
    <source>
        <dbReference type="PROSITE" id="PS50086"/>
    </source>
</evidence>
<comment type="caution">
    <text evidence="26">The sequence shown here is derived from an EMBL/GenBank/DDBJ whole genome shotgun (WGS) entry which is preliminary data.</text>
</comment>
<dbReference type="Proteomes" id="UP000054776">
    <property type="component" value="Unassembled WGS sequence"/>
</dbReference>
<dbReference type="PROSITE" id="PS50086">
    <property type="entry name" value="TBC_RABGAP"/>
    <property type="match status" value="1"/>
</dbReference>
<keyword evidence="6 18" id="KW-0479">Metal-binding</keyword>
<keyword evidence="13 17" id="KW-0539">Nucleus</keyword>
<dbReference type="InParanoid" id="A0A0V1B860"/>
<feature type="domain" description="LIM zinc-binding" evidence="22">
    <location>
        <begin position="979"/>
        <end position="1040"/>
    </location>
</feature>
<dbReference type="Gene3D" id="1.20.5.170">
    <property type="match status" value="1"/>
</dbReference>
<keyword evidence="11" id="KW-0472">Membrane</keyword>
<evidence type="ECO:0000256" key="14">
    <source>
        <dbReference type="ARBA" id="ARBA00059763"/>
    </source>
</evidence>
<keyword evidence="4" id="KW-0343">GTPase activation</keyword>
<protein>
    <recommendedName>
        <fullName evidence="16">TBC1 domain family member 13</fullName>
    </recommendedName>
</protein>
<keyword evidence="9 18" id="KW-0440">LIM domain</keyword>
<dbReference type="SUPFAM" id="SSF57716">
    <property type="entry name" value="Glucocorticoid receptor-like (DNA-binding domain)"/>
    <property type="match status" value="2"/>
</dbReference>
<dbReference type="GO" id="GO:0016020">
    <property type="term" value="C:membrane"/>
    <property type="evidence" value="ECO:0007669"/>
    <property type="project" value="UniProtKB-SubCell"/>
</dbReference>
<dbReference type="Gene3D" id="2.10.110.10">
    <property type="entry name" value="Cysteine Rich Protein"/>
    <property type="match status" value="2"/>
</dbReference>
<dbReference type="SMART" id="SM00164">
    <property type="entry name" value="TBC"/>
    <property type="match status" value="1"/>
</dbReference>
<dbReference type="PROSITE" id="PS00478">
    <property type="entry name" value="LIM_DOMAIN_1"/>
    <property type="match status" value="1"/>
</dbReference>
<evidence type="ECO:0000256" key="10">
    <source>
        <dbReference type="ARBA" id="ARBA00023125"/>
    </source>
</evidence>